<gene>
    <name evidence="1" type="ORF">BJ138DRAFT_1117723</name>
</gene>
<comment type="caution">
    <text evidence="1">The sequence shown here is derived from an EMBL/GenBank/DDBJ whole genome shotgun (WGS) entry which is preliminary data.</text>
</comment>
<protein>
    <submittedName>
        <fullName evidence="1">Uncharacterized protein</fullName>
    </submittedName>
</protein>
<keyword evidence="2" id="KW-1185">Reference proteome</keyword>
<accession>A0ACB7ZYV2</accession>
<evidence type="ECO:0000313" key="2">
    <source>
        <dbReference type="Proteomes" id="UP000790377"/>
    </source>
</evidence>
<proteinExistence type="predicted"/>
<dbReference type="EMBL" id="MU268042">
    <property type="protein sequence ID" value="KAH7906281.1"/>
    <property type="molecule type" value="Genomic_DNA"/>
</dbReference>
<name>A0ACB7ZYV2_9AGAM</name>
<feature type="non-terminal residue" evidence="1">
    <location>
        <position position="1"/>
    </location>
</feature>
<sequence>AVGRARREGRDVRVLLAVVPTVSSLARVVGAKVGVDVGAKAGVGAGAKVGADVGRDGSAGAGGVEDVNVTSAPIPVPPAIWASRFVGGWGEAFYGHPSASRDGRGGVDAVGLGVDLFGVGGGVDIGGLSSMNGNVGGMNVGGGGGGDSLPGGDDETANPNIVPPTAHPSLVPPAVHPGTGPGTPNPGIGLGSVGLGLGMGSIEEAEDDGRGVVSAGWGWGHDGSAFEVVRVEVVEKTASHTCLRTRAQRLAEYAERRAAVLGTSLPTTSTTAIPSSASSSPLLDVTNGRKRRRVDPAGFDLGPSLKLGLKLPFGGSALPCDPPFTLPCETQWMQARTVVFGPGVGLVGAKAEEGHVGVEERQGGSGVGFKYDPRIVADVLFTDEAGEGYGIRPPARKRRKTTSASRAGSVSMPGGNDNEAGDTNTPRNEDDAEPESDSLRAVVLEGPEGAFVLGRACPRDGEDGKRYVLAEVVAVPAIEYAGERTEENMGETTVEGNASGTIAEENASGASVARETGDDANTNTDTNVNATTSANAGETASTSTDGEAPVPAQAETADAEAPAAERTAVNAEQAQASGAAGGAAGGDADVQMGAVVVNETPVVPSQETPVVPPNETTAAPLNESPASPPNENPTENPPSAASPSAPAPTSTDVPVSASEGGTNQTESSAIQRHSYQTPTHTHTLRVLRRNLCEGDVRFEAGGVVICGGDRIGEMATEAMDVEHDRDEQRIKVSRWKWWFGEVPDA</sequence>
<dbReference type="Proteomes" id="UP000790377">
    <property type="component" value="Unassembled WGS sequence"/>
</dbReference>
<evidence type="ECO:0000313" key="1">
    <source>
        <dbReference type="EMBL" id="KAH7906281.1"/>
    </source>
</evidence>
<reference evidence="1" key="1">
    <citation type="journal article" date="2021" name="New Phytol.">
        <title>Evolutionary innovations through gain and loss of genes in the ectomycorrhizal Boletales.</title>
        <authorList>
            <person name="Wu G."/>
            <person name="Miyauchi S."/>
            <person name="Morin E."/>
            <person name="Kuo A."/>
            <person name="Drula E."/>
            <person name="Varga T."/>
            <person name="Kohler A."/>
            <person name="Feng B."/>
            <person name="Cao Y."/>
            <person name="Lipzen A."/>
            <person name="Daum C."/>
            <person name="Hundley H."/>
            <person name="Pangilinan J."/>
            <person name="Johnson J."/>
            <person name="Barry K."/>
            <person name="LaButti K."/>
            <person name="Ng V."/>
            <person name="Ahrendt S."/>
            <person name="Min B."/>
            <person name="Choi I.G."/>
            <person name="Park H."/>
            <person name="Plett J.M."/>
            <person name="Magnuson J."/>
            <person name="Spatafora J.W."/>
            <person name="Nagy L.G."/>
            <person name="Henrissat B."/>
            <person name="Grigoriev I.V."/>
            <person name="Yang Z.L."/>
            <person name="Xu J."/>
            <person name="Martin F.M."/>
        </authorList>
    </citation>
    <scope>NUCLEOTIDE SEQUENCE</scope>
    <source>
        <strain evidence="1">ATCC 28755</strain>
    </source>
</reference>
<organism evidence="1 2">
    <name type="scientific">Hygrophoropsis aurantiaca</name>
    <dbReference type="NCBI Taxonomy" id="72124"/>
    <lineage>
        <taxon>Eukaryota</taxon>
        <taxon>Fungi</taxon>
        <taxon>Dikarya</taxon>
        <taxon>Basidiomycota</taxon>
        <taxon>Agaricomycotina</taxon>
        <taxon>Agaricomycetes</taxon>
        <taxon>Agaricomycetidae</taxon>
        <taxon>Boletales</taxon>
        <taxon>Coniophorineae</taxon>
        <taxon>Hygrophoropsidaceae</taxon>
        <taxon>Hygrophoropsis</taxon>
    </lineage>
</organism>